<dbReference type="Proteomes" id="UP000663671">
    <property type="component" value="Chromosome 1"/>
</dbReference>
<sequence length="147" mass="17183">MLHRFHASRPAQWNQQALLCMERVDMIFTYTWASGSLPQQSKTERFSQHLFLVHLTWPDVVETRNSSMSEPWELLLFLAHQNRSIGSTAILWDSTAKDLQFIRHYDKAQPDPMLATSYMDRIRAGWCDNCLSFPSLVYINHSHANRS</sequence>
<organism evidence="1 2">
    <name type="scientific">Ajellomyces capsulatus</name>
    <name type="common">Darling's disease fungus</name>
    <name type="synonym">Histoplasma capsulatum</name>
    <dbReference type="NCBI Taxonomy" id="5037"/>
    <lineage>
        <taxon>Eukaryota</taxon>
        <taxon>Fungi</taxon>
        <taxon>Dikarya</taxon>
        <taxon>Ascomycota</taxon>
        <taxon>Pezizomycotina</taxon>
        <taxon>Eurotiomycetes</taxon>
        <taxon>Eurotiomycetidae</taxon>
        <taxon>Onygenales</taxon>
        <taxon>Ajellomycetaceae</taxon>
        <taxon>Histoplasma</taxon>
    </lineage>
</organism>
<dbReference type="EMBL" id="CP069114">
    <property type="protein sequence ID" value="QSS64147.1"/>
    <property type="molecule type" value="Genomic_DNA"/>
</dbReference>
<accession>A0A8A1MJ63</accession>
<dbReference type="OrthoDB" id="10514595at2759"/>
<evidence type="ECO:0000313" key="1">
    <source>
        <dbReference type="EMBL" id="QSS64147.1"/>
    </source>
</evidence>
<dbReference type="AlphaFoldDB" id="A0A8A1MJ63"/>
<proteinExistence type="predicted"/>
<gene>
    <name evidence="1" type="ORF">I7I51_01211</name>
</gene>
<protein>
    <submittedName>
        <fullName evidence="1">Uncharacterized protein</fullName>
    </submittedName>
</protein>
<reference evidence="1" key="1">
    <citation type="submission" date="2021-01" db="EMBL/GenBank/DDBJ databases">
        <title>Chromosome-level genome assembly of a human fungal pathogen reveals clustering of transcriptionally co-regulated genes.</title>
        <authorList>
            <person name="Voorhies M."/>
            <person name="Cohen S."/>
            <person name="Shea T.P."/>
            <person name="Petrus S."/>
            <person name="Munoz J.F."/>
            <person name="Poplawski S."/>
            <person name="Goldman W.E."/>
            <person name="Michael T."/>
            <person name="Cuomo C.A."/>
            <person name="Sil A."/>
            <person name="Beyhan S."/>
        </authorList>
    </citation>
    <scope>NUCLEOTIDE SEQUENCE</scope>
    <source>
        <strain evidence="1">WU24</strain>
    </source>
</reference>
<evidence type="ECO:0000313" key="2">
    <source>
        <dbReference type="Proteomes" id="UP000663671"/>
    </source>
</evidence>
<name>A0A8A1MJ63_AJECA</name>
<dbReference type="VEuPathDB" id="FungiDB:I7I51_01211"/>